<keyword evidence="3 9" id="KW-0210">Decarboxylase</keyword>
<keyword evidence="7 9" id="KW-0704">Schiff base</keyword>
<keyword evidence="5 9" id="KW-0865">Zymogen</keyword>
<reference evidence="11" key="1">
    <citation type="journal article" date="2019" name="Int. J. Syst. Evol. Microbiol.">
        <title>The Global Catalogue of Microorganisms (GCM) 10K type strain sequencing project: providing services to taxonomists for standard genome sequencing and annotation.</title>
        <authorList>
            <consortium name="The Broad Institute Genomics Platform"/>
            <consortium name="The Broad Institute Genome Sequencing Center for Infectious Disease"/>
            <person name="Wu L."/>
            <person name="Ma J."/>
        </authorList>
    </citation>
    <scope>NUCLEOTIDE SEQUENCE [LARGE SCALE GENOMIC DNA]</scope>
    <source>
        <strain evidence="11">JCM 17975</strain>
    </source>
</reference>
<comment type="subcellular location">
    <subcellularLocation>
        <location evidence="9">Cytoplasm</location>
    </subcellularLocation>
</comment>
<accession>A0ABP8WU11</accession>
<dbReference type="Pfam" id="PF02261">
    <property type="entry name" value="Asp_decarbox"/>
    <property type="match status" value="1"/>
</dbReference>
<evidence type="ECO:0000256" key="5">
    <source>
        <dbReference type="ARBA" id="ARBA00023145"/>
    </source>
</evidence>
<keyword evidence="8 9" id="KW-0670">Pyruvate</keyword>
<comment type="similarity">
    <text evidence="9">Belongs to the PanD family.</text>
</comment>
<evidence type="ECO:0000256" key="1">
    <source>
        <dbReference type="ARBA" id="ARBA00022490"/>
    </source>
</evidence>
<dbReference type="CDD" id="cd06919">
    <property type="entry name" value="Asp_decarbox"/>
    <property type="match status" value="1"/>
</dbReference>
<dbReference type="EC" id="4.1.1.11" evidence="9"/>
<evidence type="ECO:0000313" key="11">
    <source>
        <dbReference type="Proteomes" id="UP001500843"/>
    </source>
</evidence>
<dbReference type="PANTHER" id="PTHR21012">
    <property type="entry name" value="ASPARTATE 1-DECARBOXYLASE"/>
    <property type="match status" value="1"/>
</dbReference>
<evidence type="ECO:0000256" key="7">
    <source>
        <dbReference type="ARBA" id="ARBA00023270"/>
    </source>
</evidence>
<evidence type="ECO:0000256" key="9">
    <source>
        <dbReference type="HAMAP-Rule" id="MF_00446"/>
    </source>
</evidence>
<dbReference type="InterPro" id="IPR003190">
    <property type="entry name" value="Asp_decarbox"/>
</dbReference>
<feature type="binding site" evidence="9">
    <location>
        <position position="72"/>
    </location>
    <ligand>
        <name>substrate</name>
    </ligand>
</feature>
<dbReference type="PANTHER" id="PTHR21012:SF0">
    <property type="entry name" value="ASPARTATE 1-DECARBOXYLASE"/>
    <property type="match status" value="1"/>
</dbReference>
<comment type="cofactor">
    <cofactor evidence="9">
        <name>pyruvate</name>
        <dbReference type="ChEBI" id="CHEBI:15361"/>
    </cofactor>
    <text evidence="9">Binds 1 pyruvoyl group covalently per subunit.</text>
</comment>
<evidence type="ECO:0000313" key="10">
    <source>
        <dbReference type="EMBL" id="GAA4694663.1"/>
    </source>
</evidence>
<dbReference type="InterPro" id="IPR009010">
    <property type="entry name" value="Asp_de-COase-like_dom_sf"/>
</dbReference>
<evidence type="ECO:0000256" key="4">
    <source>
        <dbReference type="ARBA" id="ARBA00022813"/>
    </source>
</evidence>
<evidence type="ECO:0000256" key="3">
    <source>
        <dbReference type="ARBA" id="ARBA00022793"/>
    </source>
</evidence>
<dbReference type="Gene3D" id="2.40.40.20">
    <property type="match status" value="1"/>
</dbReference>
<sequence length="168" mass="17837">MSSTEHRPPVGRPASLQRPMMIAKIHRATVTQADLHYVGSITVDADLLDAADLVPGQQVDVVDVTNGARLTTYVIPGEPGSGQICINGAAAHLVTPGDVVILIAYGMLSDHDARTFLPNVVFVDEQNRIVEIHDEPGHVPDGYGLQESGLAIEPFQQAGLVRTASGRA</sequence>
<organism evidence="10 11">
    <name type="scientific">Promicromonospora umidemergens</name>
    <dbReference type="NCBI Taxonomy" id="629679"/>
    <lineage>
        <taxon>Bacteria</taxon>
        <taxon>Bacillati</taxon>
        <taxon>Actinomycetota</taxon>
        <taxon>Actinomycetes</taxon>
        <taxon>Micrococcales</taxon>
        <taxon>Promicromonosporaceae</taxon>
        <taxon>Promicromonospora</taxon>
    </lineage>
</organism>
<feature type="chain" id="PRO_5044941755" description="Aspartate 1-decarboxylase beta chain" evidence="9">
    <location>
        <begin position="1"/>
        <end position="39"/>
    </location>
</feature>
<feature type="chain" id="PRO_5044941754" description="Aspartate 1-decarboxylase alpha chain" evidence="9">
    <location>
        <begin position="40"/>
        <end position="168"/>
    </location>
</feature>
<proteinExistence type="inferred from homology"/>
<keyword evidence="6 9" id="KW-0456">Lyase</keyword>
<evidence type="ECO:0000256" key="2">
    <source>
        <dbReference type="ARBA" id="ARBA00022655"/>
    </source>
</evidence>
<feature type="modified residue" description="Pyruvic acid (Ser)" evidence="9">
    <location>
        <position position="40"/>
    </location>
</feature>
<keyword evidence="4 9" id="KW-0068">Autocatalytic cleavage</keyword>
<dbReference type="NCBIfam" id="TIGR00223">
    <property type="entry name" value="panD"/>
    <property type="match status" value="1"/>
</dbReference>
<evidence type="ECO:0000256" key="8">
    <source>
        <dbReference type="ARBA" id="ARBA00023317"/>
    </source>
</evidence>
<dbReference type="SUPFAM" id="SSF50692">
    <property type="entry name" value="ADC-like"/>
    <property type="match status" value="1"/>
</dbReference>
<comment type="pathway">
    <text evidence="9">Cofactor biosynthesis; (R)-pantothenate biosynthesis; beta-alanine from L-aspartate: step 1/1.</text>
</comment>
<keyword evidence="2 9" id="KW-0566">Pantothenate biosynthesis</keyword>
<dbReference type="EMBL" id="BAABHM010000007">
    <property type="protein sequence ID" value="GAA4694663.1"/>
    <property type="molecule type" value="Genomic_DNA"/>
</dbReference>
<dbReference type="Proteomes" id="UP001500843">
    <property type="component" value="Unassembled WGS sequence"/>
</dbReference>
<dbReference type="RefSeq" id="WP_253870626.1">
    <property type="nucleotide sequence ID" value="NZ_BAABHM010000007.1"/>
</dbReference>
<comment type="function">
    <text evidence="9">Catalyzes the pyruvoyl-dependent decarboxylation of aspartate to produce beta-alanine.</text>
</comment>
<feature type="active site" description="Proton donor" evidence="9">
    <location>
        <position position="73"/>
    </location>
</feature>
<comment type="PTM">
    <text evidence="9">Is synthesized initially as an inactive proenzyme, which is activated by self-cleavage at a specific serine bond to produce a beta-subunit with a hydroxyl group at its C-terminus and an alpha-subunit with a pyruvoyl group at its N-terminus.</text>
</comment>
<feature type="active site" description="Schiff-base intermediate with substrate; via pyruvic acid" evidence="9">
    <location>
        <position position="40"/>
    </location>
</feature>
<comment type="caution">
    <text evidence="10">The sequence shown here is derived from an EMBL/GenBank/DDBJ whole genome shotgun (WGS) entry which is preliminary data.</text>
</comment>
<name>A0ABP8WU11_9MICO</name>
<dbReference type="HAMAP" id="MF_00446">
    <property type="entry name" value="PanD"/>
    <property type="match status" value="1"/>
</dbReference>
<evidence type="ECO:0000256" key="6">
    <source>
        <dbReference type="ARBA" id="ARBA00023239"/>
    </source>
</evidence>
<comment type="catalytic activity">
    <reaction evidence="9">
        <text>L-aspartate + H(+) = beta-alanine + CO2</text>
        <dbReference type="Rhea" id="RHEA:19497"/>
        <dbReference type="ChEBI" id="CHEBI:15378"/>
        <dbReference type="ChEBI" id="CHEBI:16526"/>
        <dbReference type="ChEBI" id="CHEBI:29991"/>
        <dbReference type="ChEBI" id="CHEBI:57966"/>
        <dbReference type="EC" id="4.1.1.11"/>
    </reaction>
</comment>
<comment type="subunit">
    <text evidence="9">Heterooctamer of four alpha and four beta subunits.</text>
</comment>
<gene>
    <name evidence="9" type="primary">panD</name>
    <name evidence="10" type="ORF">GCM10023198_13050</name>
</gene>
<keyword evidence="11" id="KW-1185">Reference proteome</keyword>
<feature type="binding site" evidence="9">
    <location>
        <begin position="88"/>
        <end position="90"/>
    </location>
    <ligand>
        <name>substrate</name>
    </ligand>
</feature>
<keyword evidence="1 9" id="KW-0963">Cytoplasm</keyword>
<protein>
    <recommendedName>
        <fullName evidence="9">Aspartate 1-decarboxylase</fullName>
        <ecNumber evidence="9">4.1.1.11</ecNumber>
    </recommendedName>
    <alternativeName>
        <fullName evidence="9">Aspartate alpha-decarboxylase</fullName>
    </alternativeName>
    <component>
        <recommendedName>
            <fullName evidence="9">Aspartate 1-decarboxylase beta chain</fullName>
        </recommendedName>
    </component>
    <component>
        <recommendedName>
            <fullName evidence="9">Aspartate 1-decarboxylase alpha chain</fullName>
        </recommendedName>
    </component>
</protein>